<evidence type="ECO:0000259" key="2">
    <source>
        <dbReference type="Pfam" id="PF00078"/>
    </source>
</evidence>
<keyword evidence="1" id="KW-1133">Transmembrane helix</keyword>
<dbReference type="EMBL" id="CP144694">
    <property type="protein sequence ID" value="WVZ01767.1"/>
    <property type="molecule type" value="Genomic_DNA"/>
</dbReference>
<feature type="domain" description="Reverse transcriptase" evidence="2">
    <location>
        <begin position="636"/>
        <end position="752"/>
    </location>
</feature>
<proteinExistence type="predicted"/>
<dbReference type="Gene3D" id="2.40.70.10">
    <property type="entry name" value="Acid Proteases"/>
    <property type="match status" value="1"/>
</dbReference>
<feature type="transmembrane region" description="Helical" evidence="1">
    <location>
        <begin position="95"/>
        <end position="117"/>
    </location>
</feature>
<dbReference type="InterPro" id="IPR000477">
    <property type="entry name" value="RT_dom"/>
</dbReference>
<sequence length="760" mass="86632">MEGRVQKKKRESGEWLAADAETKPLLELQTREMEIPTLYFVSSNLTLHFIAFSVLFFVERVKFALDIVVLYCSFATVCFPTSLVSGLKSITSKHLALSSQVISFVHLSVLPLIPLYYHLNGKGNILRRQRSNREDTTWTRNYSCNFSRVTNYIDDDNLKDERNASNLSELQLEMAAETPHGKEIAINLCASGFPTSSILIKVYMVNVIQFARFLDVFKKLHINIPFAEALEQMPSYAKSMKDLLSKKRKLQEDETIMLTEECSAIIQQKLPPKLKDPGSFVIPCEIGNIMVGKALCDLGASINLIPLSIFKRLGIEEVKPTMITLQLADRSMTYPYGIVEDVLVKVDKLIFPADFVVLDMEEDAKVPIILGKPFLATGRALIDVEQGQLMLRVADEKVTFSMSEAVKHKHDKEDCFRAEIIESLVLQEIDFHVKKNPLERTLLSGMKAKELKREINDEEVVKCAHQLEVLQPIFNSTRGREDLHKSEGEGVETSKVELKQLPSHLKYRNLDEQKLKPVIVSNELSSTKEDKLLRVLRGYKSAIGWKIDDLQGISPTVCVHKIYLEEDFKPVRQPQRRLNPTMKEVVRKEVIKLLDVGIIYPISDSEWVSPVHVVPKKGGMTVVTNENNELIPTRKVTRWRMCIDYRRLNQATRKDHFPLPFIDQMLEKLAGHAYYCFLDGYSGYNQIVVAPEDQEKTAFTCPYGVFAYRRMSFGLCNAPATFQRCMFSIFSDLIENCIEIFMDDFSVFGSSFDSCLANLT</sequence>
<dbReference type="Gene3D" id="3.30.70.270">
    <property type="match status" value="1"/>
</dbReference>
<dbReference type="Proteomes" id="UP001374535">
    <property type="component" value="Chromosome 7"/>
</dbReference>
<feature type="transmembrane region" description="Helical" evidence="1">
    <location>
        <begin position="63"/>
        <end position="83"/>
    </location>
</feature>
<dbReference type="AlphaFoldDB" id="A0AAQ3N2W9"/>
<reference evidence="3 4" key="1">
    <citation type="journal article" date="2023" name="Life. Sci Alliance">
        <title>Evolutionary insights into 3D genome organization and epigenetic landscape of Vigna mungo.</title>
        <authorList>
            <person name="Junaid A."/>
            <person name="Singh B."/>
            <person name="Bhatia S."/>
        </authorList>
    </citation>
    <scope>NUCLEOTIDE SEQUENCE [LARGE SCALE GENOMIC DNA]</scope>
    <source>
        <strain evidence="3">Urdbean</strain>
    </source>
</reference>
<keyword evidence="1" id="KW-0472">Membrane</keyword>
<evidence type="ECO:0000313" key="3">
    <source>
        <dbReference type="EMBL" id="WVZ01767.1"/>
    </source>
</evidence>
<dbReference type="InterPro" id="IPR021109">
    <property type="entry name" value="Peptidase_aspartic_dom_sf"/>
</dbReference>
<dbReference type="CDD" id="cd01647">
    <property type="entry name" value="RT_LTR"/>
    <property type="match status" value="1"/>
</dbReference>
<protein>
    <recommendedName>
        <fullName evidence="2">Reverse transcriptase domain-containing protein</fullName>
    </recommendedName>
</protein>
<dbReference type="InterPro" id="IPR043502">
    <property type="entry name" value="DNA/RNA_pol_sf"/>
</dbReference>
<keyword evidence="4" id="KW-1185">Reference proteome</keyword>
<accession>A0AAQ3N2W9</accession>
<dbReference type="Pfam" id="PF00078">
    <property type="entry name" value="RVT_1"/>
    <property type="match status" value="1"/>
</dbReference>
<organism evidence="3 4">
    <name type="scientific">Vigna mungo</name>
    <name type="common">Black gram</name>
    <name type="synonym">Phaseolus mungo</name>
    <dbReference type="NCBI Taxonomy" id="3915"/>
    <lineage>
        <taxon>Eukaryota</taxon>
        <taxon>Viridiplantae</taxon>
        <taxon>Streptophyta</taxon>
        <taxon>Embryophyta</taxon>
        <taxon>Tracheophyta</taxon>
        <taxon>Spermatophyta</taxon>
        <taxon>Magnoliopsida</taxon>
        <taxon>eudicotyledons</taxon>
        <taxon>Gunneridae</taxon>
        <taxon>Pentapetalae</taxon>
        <taxon>rosids</taxon>
        <taxon>fabids</taxon>
        <taxon>Fabales</taxon>
        <taxon>Fabaceae</taxon>
        <taxon>Papilionoideae</taxon>
        <taxon>50 kb inversion clade</taxon>
        <taxon>NPAAA clade</taxon>
        <taxon>indigoferoid/millettioid clade</taxon>
        <taxon>Phaseoleae</taxon>
        <taxon>Vigna</taxon>
    </lineage>
</organism>
<dbReference type="InterPro" id="IPR043128">
    <property type="entry name" value="Rev_trsase/Diguanyl_cyclase"/>
</dbReference>
<dbReference type="PANTHER" id="PTHR33067:SF39">
    <property type="entry name" value="TRANSCRIPTION FACTOR INTERACTOR AND REGULATOR CCHC(ZN) FAMILY"/>
    <property type="match status" value="1"/>
</dbReference>
<name>A0AAQ3N2W9_VIGMU</name>
<evidence type="ECO:0000256" key="1">
    <source>
        <dbReference type="SAM" id="Phobius"/>
    </source>
</evidence>
<dbReference type="SUPFAM" id="SSF56672">
    <property type="entry name" value="DNA/RNA polymerases"/>
    <property type="match status" value="1"/>
</dbReference>
<gene>
    <name evidence="3" type="ORF">V8G54_022573</name>
</gene>
<feature type="transmembrane region" description="Helical" evidence="1">
    <location>
        <begin position="38"/>
        <end position="57"/>
    </location>
</feature>
<dbReference type="PANTHER" id="PTHR33067">
    <property type="entry name" value="RNA-DIRECTED DNA POLYMERASE-RELATED"/>
    <property type="match status" value="1"/>
</dbReference>
<keyword evidence="1" id="KW-0812">Transmembrane</keyword>
<dbReference type="Gene3D" id="3.10.10.10">
    <property type="entry name" value="HIV Type 1 Reverse Transcriptase, subunit A, domain 1"/>
    <property type="match status" value="1"/>
</dbReference>
<evidence type="ECO:0000313" key="4">
    <source>
        <dbReference type="Proteomes" id="UP001374535"/>
    </source>
</evidence>
<dbReference type="CDD" id="cd00303">
    <property type="entry name" value="retropepsin_like"/>
    <property type="match status" value="1"/>
</dbReference>